<feature type="chain" id="PRO_5045544582" description="Secreted protein" evidence="1">
    <location>
        <begin position="31"/>
        <end position="235"/>
    </location>
</feature>
<proteinExistence type="predicted"/>
<protein>
    <recommendedName>
        <fullName evidence="4">Secreted protein</fullName>
    </recommendedName>
</protein>
<evidence type="ECO:0000313" key="2">
    <source>
        <dbReference type="EMBL" id="WIM68552.1"/>
    </source>
</evidence>
<dbReference type="Proteomes" id="UP001225598">
    <property type="component" value="Chromosome"/>
</dbReference>
<evidence type="ECO:0000256" key="1">
    <source>
        <dbReference type="SAM" id="SignalP"/>
    </source>
</evidence>
<dbReference type="RefSeq" id="WP_284826158.1">
    <property type="nucleotide sequence ID" value="NZ_CP126969.1"/>
</dbReference>
<organism evidence="2 3">
    <name type="scientific">Corynebacterium breve</name>
    <dbReference type="NCBI Taxonomy" id="3049799"/>
    <lineage>
        <taxon>Bacteria</taxon>
        <taxon>Bacillati</taxon>
        <taxon>Actinomycetota</taxon>
        <taxon>Actinomycetes</taxon>
        <taxon>Mycobacteriales</taxon>
        <taxon>Corynebacteriaceae</taxon>
        <taxon>Corynebacterium</taxon>
    </lineage>
</organism>
<sequence length="235" mass="23843">MRFPSAARKLCTATLATVVTVATFTSTANAQPVLSVPGFDLKALTSSYLDELGRPNDHTVSSVNDFADQPYVPNDVANALRTAVAFFSGAGGELGGPPLPDDAPAFTQFYWPTVSSNCMGSGLHSTASVIAVPGPASSPAPAPSEGQATFVFTALGTPPAAEQQDGMKAYWLNTSTLATGVTPLDNNGINPAGPTTLSGVASTGSGTVIAVVSGTAHTQENSCSFAPTAAMFNVR</sequence>
<feature type="signal peptide" evidence="1">
    <location>
        <begin position="1"/>
        <end position="30"/>
    </location>
</feature>
<evidence type="ECO:0008006" key="4">
    <source>
        <dbReference type="Google" id="ProtNLM"/>
    </source>
</evidence>
<accession>A0ABY8VHK5</accession>
<reference evidence="2 3" key="1">
    <citation type="submission" date="2023-05" db="EMBL/GenBank/DDBJ databases">
        <title>Corynebacterium suedekumii sp. nov. and Corynebacterium breve sp. nov. isolated from raw cow's milk.</title>
        <authorList>
            <person name="Baer M.K."/>
            <person name="Mehl L."/>
            <person name="Hellmuth R."/>
            <person name="Marke G."/>
            <person name="Lipski A."/>
        </authorList>
    </citation>
    <scope>NUCLEOTIDE SEQUENCE [LARGE SCALE GENOMIC DNA]</scope>
    <source>
        <strain evidence="2 3">R4</strain>
    </source>
</reference>
<keyword evidence="1" id="KW-0732">Signal</keyword>
<evidence type="ECO:0000313" key="3">
    <source>
        <dbReference type="Proteomes" id="UP001225598"/>
    </source>
</evidence>
<dbReference type="EMBL" id="CP126969">
    <property type="protein sequence ID" value="WIM68552.1"/>
    <property type="molecule type" value="Genomic_DNA"/>
</dbReference>
<name>A0ABY8VHK5_9CORY</name>
<keyword evidence="3" id="KW-1185">Reference proteome</keyword>
<gene>
    <name evidence="2" type="ORF">QP027_03925</name>
</gene>